<feature type="binding site" evidence="5">
    <location>
        <position position="196"/>
    </location>
    <ligand>
        <name>Zn(2+)</name>
        <dbReference type="ChEBI" id="CHEBI:29105"/>
    </ligand>
</feature>
<feature type="transmembrane region" description="Helical" evidence="6">
    <location>
        <begin position="47"/>
        <end position="72"/>
    </location>
</feature>
<evidence type="ECO:0000256" key="4">
    <source>
        <dbReference type="ARBA" id="ARBA00023136"/>
    </source>
</evidence>
<feature type="transmembrane region" description="Helical" evidence="6">
    <location>
        <begin position="138"/>
        <end position="158"/>
    </location>
</feature>
<keyword evidence="2 6" id="KW-0812">Transmembrane</keyword>
<dbReference type="PANTHER" id="PTHR20855:SF3">
    <property type="entry name" value="LD03007P"/>
    <property type="match status" value="1"/>
</dbReference>
<dbReference type="PANTHER" id="PTHR20855">
    <property type="entry name" value="ADIPOR/PROGESTIN RECEPTOR-RELATED"/>
    <property type="match status" value="1"/>
</dbReference>
<protein>
    <recommendedName>
        <fullName evidence="8">Hemolysin III</fullName>
    </recommendedName>
</protein>
<dbReference type="EMBL" id="LR828261">
    <property type="protein sequence ID" value="CAD0298393.1"/>
    <property type="molecule type" value="Genomic_DNA"/>
</dbReference>
<evidence type="ECO:0000256" key="6">
    <source>
        <dbReference type="SAM" id="Phobius"/>
    </source>
</evidence>
<evidence type="ECO:0000313" key="7">
    <source>
        <dbReference type="EMBL" id="CAD0298388.1"/>
    </source>
</evidence>
<gene>
    <name evidence="7" type="ORF">CFBP2533_00590</name>
</gene>
<keyword evidence="4 6" id="KW-0472">Membrane</keyword>
<keyword evidence="5" id="KW-0479">Metal-binding</keyword>
<dbReference type="GO" id="GO:0016020">
    <property type="term" value="C:membrane"/>
    <property type="evidence" value="ECO:0007669"/>
    <property type="project" value="UniProtKB-SubCell"/>
</dbReference>
<evidence type="ECO:0008006" key="8">
    <source>
        <dbReference type="Google" id="ProtNLM"/>
    </source>
</evidence>
<name>A0A6V7B9K0_9XANT</name>
<proteinExistence type="predicted"/>
<organism evidence="7">
    <name type="scientific">Xanthomonas hortorum pv. pelargonii</name>
    <dbReference type="NCBI Taxonomy" id="453602"/>
    <lineage>
        <taxon>Bacteria</taxon>
        <taxon>Pseudomonadati</taxon>
        <taxon>Pseudomonadota</taxon>
        <taxon>Gammaproteobacteria</taxon>
        <taxon>Lysobacterales</taxon>
        <taxon>Lysobacteraceae</taxon>
        <taxon>Xanthomonas</taxon>
    </lineage>
</organism>
<feature type="transmembrane region" description="Helical" evidence="6">
    <location>
        <begin position="22"/>
        <end position="41"/>
    </location>
</feature>
<dbReference type="InterPro" id="IPR004254">
    <property type="entry name" value="AdipoR/HlyIII-related"/>
</dbReference>
<accession>A0A6V7B9K0</accession>
<evidence type="ECO:0000256" key="3">
    <source>
        <dbReference type="ARBA" id="ARBA00022989"/>
    </source>
</evidence>
<comment type="subcellular location">
    <subcellularLocation>
        <location evidence="1">Membrane</location>
        <topology evidence="1">Multi-pass membrane protein</topology>
    </subcellularLocation>
</comment>
<feature type="transmembrane region" description="Helical" evidence="6">
    <location>
        <begin position="84"/>
        <end position="105"/>
    </location>
</feature>
<feature type="transmembrane region" description="Helical" evidence="6">
    <location>
        <begin position="164"/>
        <end position="184"/>
    </location>
</feature>
<dbReference type="AlphaFoldDB" id="A0A6V7B9K0"/>
<dbReference type="Pfam" id="PF03006">
    <property type="entry name" value="HlyIII"/>
    <property type="match status" value="1"/>
</dbReference>
<reference evidence="7" key="1">
    <citation type="submission" date="2020-07" db="EMBL/GenBank/DDBJ databases">
        <authorList>
            <person name="Pothier F. J."/>
        </authorList>
    </citation>
    <scope>NUCLEOTIDE SEQUENCE</scope>
    <source>
        <strain evidence="7">CFBP 2533</strain>
    </source>
</reference>
<sequence length="270" mass="29258">MPVPPSAIAPHYKTASARRADVAVHAAGLFLAIVGGAWMVWRAHASQTMLLATCVYALGLLVMFGCSAAYNFAPPQRQPMLRKFDHAGIFVMIAGSYTPFLLVALDGTWRWAMIVAVWSVALFGVFAKLFLPGIAKGFWVAIYLLLGWAGIVVIKPFVAGLDSTVLWLIAAGGAFYTVGVTFYVRKSLVYNRAIWHAHVLGGALSHWCAIWLCLQPLGGVWRAVDVVPVAPLRAVASTRRGAVDRFYYVGFQSERAGTSARISTSSPSRV</sequence>
<evidence type="ECO:0000256" key="1">
    <source>
        <dbReference type="ARBA" id="ARBA00004141"/>
    </source>
</evidence>
<evidence type="ECO:0000256" key="2">
    <source>
        <dbReference type="ARBA" id="ARBA00022692"/>
    </source>
</evidence>
<dbReference type="GO" id="GO:0046872">
    <property type="term" value="F:metal ion binding"/>
    <property type="evidence" value="ECO:0007669"/>
    <property type="project" value="UniProtKB-KW"/>
</dbReference>
<keyword evidence="5" id="KW-0862">Zinc</keyword>
<evidence type="ECO:0000256" key="5">
    <source>
        <dbReference type="PIRSR" id="PIRSR604254-1"/>
    </source>
</evidence>
<keyword evidence="3 6" id="KW-1133">Transmembrane helix</keyword>
<dbReference type="EMBL" id="LR828261">
    <property type="protein sequence ID" value="CAD0298388.1"/>
    <property type="molecule type" value="Genomic_DNA"/>
</dbReference>
<feature type="transmembrane region" description="Helical" evidence="6">
    <location>
        <begin position="111"/>
        <end position="131"/>
    </location>
</feature>